<dbReference type="SMART" id="SM00479">
    <property type="entry name" value="EXOIII"/>
    <property type="match status" value="1"/>
</dbReference>
<dbReference type="PANTHER" id="PTHR30231:SF4">
    <property type="entry name" value="PROTEIN NEN2"/>
    <property type="match status" value="1"/>
</dbReference>
<dbReference type="SUPFAM" id="SSF53098">
    <property type="entry name" value="Ribonuclease H-like"/>
    <property type="match status" value="1"/>
</dbReference>
<dbReference type="Pfam" id="PF00929">
    <property type="entry name" value="RNase_T"/>
    <property type="match status" value="1"/>
</dbReference>
<dbReference type="Proteomes" id="UP001596540">
    <property type="component" value="Unassembled WGS sequence"/>
</dbReference>
<comment type="caution">
    <text evidence="5">The sequence shown here is derived from an EMBL/GenBank/DDBJ whole genome shotgun (WGS) entry which is preliminary data.</text>
</comment>
<sequence>MGAKAPKPFGPIQAARETGLPWDFAVASGLVPAADVDGKKWSPQVVAEAKARAEQIREQLEAVRAALPVGATRTAEAIAQRTGLEVTAGDVETLAERGLLAPVDEYKGHPLYAVEQAAAIPGEIVAEVVQARQAWLETSMTTEQALDRLGWHYRELMAVAAERGLVSAGRRWGGADIEALAQDEELCARVEADRLLGPDQAAAHLEIRRKDLDYLVAGGLIAPADHLVKPVGRRSEVEIPLYRTGDLAELREDASLGIDWEALRAVRPGAPSPLREIVAGLPPSRAALVRAFAAEIGERFGVEVWPRYWSGRQLWEIDWEQRADGGPTLEEVKQALAEHPAGAHTGHIDLSTEVGDVIRHARAAVEPGVAVVLDTETTGLEGAIVEIAIIDAATGEALLDTLVHPGEVEMEPGAQRVHGITTAMLDGAPAWDRVWPRVAAAIGGRTILAYNADFDRGRIRADCARYGIDPGRLATSTAWRCLMEDRSVYTRVSGWMPLGGGHRALGDAAAALELLRGFTAAPAPPARR</sequence>
<evidence type="ECO:0000256" key="1">
    <source>
        <dbReference type="ARBA" id="ARBA00022722"/>
    </source>
</evidence>
<keyword evidence="3 5" id="KW-0269">Exonuclease</keyword>
<dbReference type="CDD" id="cd06127">
    <property type="entry name" value="DEDDh"/>
    <property type="match status" value="1"/>
</dbReference>
<organism evidence="5 6">
    <name type="scientific">Marinactinospora rubrisoli</name>
    <dbReference type="NCBI Taxonomy" id="2715399"/>
    <lineage>
        <taxon>Bacteria</taxon>
        <taxon>Bacillati</taxon>
        <taxon>Actinomycetota</taxon>
        <taxon>Actinomycetes</taxon>
        <taxon>Streptosporangiales</taxon>
        <taxon>Nocardiopsidaceae</taxon>
        <taxon>Marinactinospora</taxon>
    </lineage>
</organism>
<dbReference type="GO" id="GO:0004527">
    <property type="term" value="F:exonuclease activity"/>
    <property type="evidence" value="ECO:0007669"/>
    <property type="project" value="UniProtKB-KW"/>
</dbReference>
<dbReference type="InterPro" id="IPR012337">
    <property type="entry name" value="RNaseH-like_sf"/>
</dbReference>
<evidence type="ECO:0000256" key="3">
    <source>
        <dbReference type="ARBA" id="ARBA00022839"/>
    </source>
</evidence>
<evidence type="ECO:0000313" key="5">
    <source>
        <dbReference type="EMBL" id="MFC7331357.1"/>
    </source>
</evidence>
<reference evidence="6" key="1">
    <citation type="journal article" date="2019" name="Int. J. Syst. Evol. Microbiol.">
        <title>The Global Catalogue of Microorganisms (GCM) 10K type strain sequencing project: providing services to taxonomists for standard genome sequencing and annotation.</title>
        <authorList>
            <consortium name="The Broad Institute Genomics Platform"/>
            <consortium name="The Broad Institute Genome Sequencing Center for Infectious Disease"/>
            <person name="Wu L."/>
            <person name="Ma J."/>
        </authorList>
    </citation>
    <scope>NUCLEOTIDE SEQUENCE [LARGE SCALE GENOMIC DNA]</scope>
    <source>
        <strain evidence="6">CGMCC 4.7382</strain>
    </source>
</reference>
<dbReference type="Gene3D" id="3.30.420.10">
    <property type="entry name" value="Ribonuclease H-like superfamily/Ribonuclease H"/>
    <property type="match status" value="1"/>
</dbReference>
<protein>
    <submittedName>
        <fullName evidence="5">3'-5' exonuclease</fullName>
    </submittedName>
</protein>
<proteinExistence type="predicted"/>
<evidence type="ECO:0000313" key="6">
    <source>
        <dbReference type="Proteomes" id="UP001596540"/>
    </source>
</evidence>
<keyword evidence="6" id="KW-1185">Reference proteome</keyword>
<evidence type="ECO:0000256" key="2">
    <source>
        <dbReference type="ARBA" id="ARBA00022801"/>
    </source>
</evidence>
<dbReference type="InterPro" id="IPR036397">
    <property type="entry name" value="RNaseH_sf"/>
</dbReference>
<gene>
    <name evidence="5" type="ORF">ACFQRF_26805</name>
</gene>
<accession>A0ABW2KMY7</accession>
<keyword evidence="2" id="KW-0378">Hydrolase</keyword>
<dbReference type="InterPro" id="IPR013520">
    <property type="entry name" value="Ribonucl_H"/>
</dbReference>
<keyword evidence="1" id="KW-0540">Nuclease</keyword>
<feature type="domain" description="Exonuclease" evidence="4">
    <location>
        <begin position="369"/>
        <end position="524"/>
    </location>
</feature>
<dbReference type="EMBL" id="JBHTBH010000020">
    <property type="protein sequence ID" value="MFC7331357.1"/>
    <property type="molecule type" value="Genomic_DNA"/>
</dbReference>
<evidence type="ECO:0000259" key="4">
    <source>
        <dbReference type="SMART" id="SM00479"/>
    </source>
</evidence>
<dbReference type="RefSeq" id="WP_379874154.1">
    <property type="nucleotide sequence ID" value="NZ_JBHTBH010000020.1"/>
</dbReference>
<dbReference type="PANTHER" id="PTHR30231">
    <property type="entry name" value="DNA POLYMERASE III SUBUNIT EPSILON"/>
    <property type="match status" value="1"/>
</dbReference>
<name>A0ABW2KMY7_9ACTN</name>